<keyword evidence="3" id="KW-1185">Reference proteome</keyword>
<comment type="caution">
    <text evidence="2">The sequence shown here is derived from an EMBL/GenBank/DDBJ whole genome shotgun (WGS) entry which is preliminary data.</text>
</comment>
<proteinExistence type="predicted"/>
<sequence length="68" mass="7789">MSSRHLYHKACEYYGKRVEVVDHRGNRFRGVIKDVTPRGVYLATGGSGFFIPFFAILSLVLLTSLFFF</sequence>
<dbReference type="EMBL" id="WOCA01000004">
    <property type="protein sequence ID" value="MUK88245.1"/>
    <property type="molecule type" value="Genomic_DNA"/>
</dbReference>
<keyword evidence="1" id="KW-1133">Transmembrane helix</keyword>
<name>A0A6N8FFN3_9BACI</name>
<protein>
    <submittedName>
        <fullName evidence="2">Uncharacterized protein</fullName>
    </submittedName>
</protein>
<keyword evidence="1" id="KW-0812">Transmembrane</keyword>
<dbReference type="RefSeq" id="WP_155668225.1">
    <property type="nucleotide sequence ID" value="NZ_WOCA01000004.1"/>
</dbReference>
<dbReference type="AlphaFoldDB" id="A0A6N8FFN3"/>
<dbReference type="Proteomes" id="UP000469125">
    <property type="component" value="Unassembled WGS sequence"/>
</dbReference>
<feature type="transmembrane region" description="Helical" evidence="1">
    <location>
        <begin position="49"/>
        <end position="67"/>
    </location>
</feature>
<evidence type="ECO:0000313" key="3">
    <source>
        <dbReference type="Proteomes" id="UP000469125"/>
    </source>
</evidence>
<accession>A0A6N8FFN3</accession>
<evidence type="ECO:0000256" key="1">
    <source>
        <dbReference type="SAM" id="Phobius"/>
    </source>
</evidence>
<keyword evidence="1" id="KW-0472">Membrane</keyword>
<organism evidence="2 3">
    <name type="scientific">Ornithinibacillus caprae</name>
    <dbReference type="NCBI Taxonomy" id="2678566"/>
    <lineage>
        <taxon>Bacteria</taxon>
        <taxon>Bacillati</taxon>
        <taxon>Bacillota</taxon>
        <taxon>Bacilli</taxon>
        <taxon>Bacillales</taxon>
        <taxon>Bacillaceae</taxon>
        <taxon>Ornithinibacillus</taxon>
    </lineage>
</organism>
<gene>
    <name evidence="2" type="ORF">GMD78_07555</name>
</gene>
<evidence type="ECO:0000313" key="2">
    <source>
        <dbReference type="EMBL" id="MUK88245.1"/>
    </source>
</evidence>
<reference evidence="2 3" key="1">
    <citation type="submission" date="2019-11" db="EMBL/GenBank/DDBJ databases">
        <authorList>
            <person name="Li X."/>
        </authorList>
    </citation>
    <scope>NUCLEOTIDE SEQUENCE [LARGE SCALE GENOMIC DNA]</scope>
    <source>
        <strain evidence="2 3">L9</strain>
    </source>
</reference>